<organism evidence="2 3">
    <name type="scientific">Actinoplanes octamycinicus</name>
    <dbReference type="NCBI Taxonomy" id="135948"/>
    <lineage>
        <taxon>Bacteria</taxon>
        <taxon>Bacillati</taxon>
        <taxon>Actinomycetota</taxon>
        <taxon>Actinomycetes</taxon>
        <taxon>Micromonosporales</taxon>
        <taxon>Micromonosporaceae</taxon>
        <taxon>Actinoplanes</taxon>
    </lineage>
</organism>
<dbReference type="PANTHER" id="PTHR39430:SF1">
    <property type="entry name" value="PROTEASE"/>
    <property type="match status" value="1"/>
</dbReference>
<accession>A0A7W7M964</accession>
<gene>
    <name evidence="2" type="ORF">BJY16_005061</name>
</gene>
<dbReference type="Pfam" id="PF02517">
    <property type="entry name" value="Rce1-like"/>
    <property type="match status" value="1"/>
</dbReference>
<dbReference type="AlphaFoldDB" id="A0A7W7M964"/>
<name>A0A7W7M964_9ACTN</name>
<evidence type="ECO:0000259" key="1">
    <source>
        <dbReference type="Pfam" id="PF02517"/>
    </source>
</evidence>
<dbReference type="PANTHER" id="PTHR39430">
    <property type="entry name" value="MEMBRANE-ASSOCIATED PROTEASE-RELATED"/>
    <property type="match status" value="1"/>
</dbReference>
<reference evidence="2 3" key="1">
    <citation type="submission" date="2020-08" db="EMBL/GenBank/DDBJ databases">
        <title>Sequencing the genomes of 1000 actinobacteria strains.</title>
        <authorList>
            <person name="Klenk H.-P."/>
        </authorList>
    </citation>
    <scope>NUCLEOTIDE SEQUENCE [LARGE SCALE GENOMIC DNA]</scope>
    <source>
        <strain evidence="2 3">DSM 45809</strain>
    </source>
</reference>
<dbReference type="InterPro" id="IPR003675">
    <property type="entry name" value="Rce1/LyrA-like_dom"/>
</dbReference>
<dbReference type="GO" id="GO:0080120">
    <property type="term" value="P:CAAX-box protein maturation"/>
    <property type="evidence" value="ECO:0007669"/>
    <property type="project" value="UniProtKB-ARBA"/>
</dbReference>
<dbReference type="EMBL" id="JACHNB010000001">
    <property type="protein sequence ID" value="MBB4741602.1"/>
    <property type="molecule type" value="Genomic_DNA"/>
</dbReference>
<protein>
    <recommendedName>
        <fullName evidence="1">CAAX prenyl protease 2/Lysostaphin resistance protein A-like domain-containing protein</fullName>
    </recommendedName>
</protein>
<comment type="caution">
    <text evidence="2">The sequence shown here is derived from an EMBL/GenBank/DDBJ whole genome shotgun (WGS) entry which is preliminary data.</text>
</comment>
<dbReference type="GO" id="GO:0004175">
    <property type="term" value="F:endopeptidase activity"/>
    <property type="evidence" value="ECO:0007669"/>
    <property type="project" value="UniProtKB-ARBA"/>
</dbReference>
<keyword evidence="3" id="KW-1185">Reference proteome</keyword>
<evidence type="ECO:0000313" key="2">
    <source>
        <dbReference type="EMBL" id="MBB4741602.1"/>
    </source>
</evidence>
<proteinExistence type="predicted"/>
<feature type="domain" description="CAAX prenyl protease 2/Lysostaphin resistance protein A-like" evidence="1">
    <location>
        <begin position="11"/>
        <end position="46"/>
    </location>
</feature>
<sequence>MPTGRPLKPRWGATAIAIEAGFMLAACYAATRNLWVPIGPHFGWNFAAGGVFGVVVSGNGESKGLLEASTSGPVASAVAPSGRRAARTRCWPAWS</sequence>
<dbReference type="Proteomes" id="UP000546162">
    <property type="component" value="Unassembled WGS sequence"/>
</dbReference>
<evidence type="ECO:0000313" key="3">
    <source>
        <dbReference type="Proteomes" id="UP000546162"/>
    </source>
</evidence>